<keyword evidence="3" id="KW-1185">Reference proteome</keyword>
<sequence>MVHCGVCNKVVSSRCISKKHVVQCPIHKGVYCSLDRPCPTCKGEHDAAERRRKEAARRRGK</sequence>
<gene>
    <name evidence="2" type="ORF">EXIGLDRAFT_737324</name>
</gene>
<dbReference type="InParanoid" id="A0A166AQG9"/>
<accession>A0A166AQG9</accession>
<protein>
    <submittedName>
        <fullName evidence="2">Uncharacterized protein</fullName>
    </submittedName>
</protein>
<dbReference type="Proteomes" id="UP000077266">
    <property type="component" value="Unassembled WGS sequence"/>
</dbReference>
<evidence type="ECO:0000313" key="3">
    <source>
        <dbReference type="Proteomes" id="UP000077266"/>
    </source>
</evidence>
<reference evidence="2 3" key="1">
    <citation type="journal article" date="2016" name="Mol. Biol. Evol.">
        <title>Comparative Genomics of Early-Diverging Mushroom-Forming Fungi Provides Insights into the Origins of Lignocellulose Decay Capabilities.</title>
        <authorList>
            <person name="Nagy L.G."/>
            <person name="Riley R."/>
            <person name="Tritt A."/>
            <person name="Adam C."/>
            <person name="Daum C."/>
            <person name="Floudas D."/>
            <person name="Sun H."/>
            <person name="Yadav J.S."/>
            <person name="Pangilinan J."/>
            <person name="Larsson K.H."/>
            <person name="Matsuura K."/>
            <person name="Barry K."/>
            <person name="Labutti K."/>
            <person name="Kuo R."/>
            <person name="Ohm R.A."/>
            <person name="Bhattacharya S.S."/>
            <person name="Shirouzu T."/>
            <person name="Yoshinaga Y."/>
            <person name="Martin F.M."/>
            <person name="Grigoriev I.V."/>
            <person name="Hibbett D.S."/>
        </authorList>
    </citation>
    <scope>NUCLEOTIDE SEQUENCE [LARGE SCALE GENOMIC DNA]</scope>
    <source>
        <strain evidence="2 3">HHB12029</strain>
    </source>
</reference>
<name>A0A166AQG9_EXIGL</name>
<organism evidence="2 3">
    <name type="scientific">Exidia glandulosa HHB12029</name>
    <dbReference type="NCBI Taxonomy" id="1314781"/>
    <lineage>
        <taxon>Eukaryota</taxon>
        <taxon>Fungi</taxon>
        <taxon>Dikarya</taxon>
        <taxon>Basidiomycota</taxon>
        <taxon>Agaricomycotina</taxon>
        <taxon>Agaricomycetes</taxon>
        <taxon>Auriculariales</taxon>
        <taxon>Exidiaceae</taxon>
        <taxon>Exidia</taxon>
    </lineage>
</organism>
<dbReference type="OrthoDB" id="5413554at2759"/>
<evidence type="ECO:0000256" key="1">
    <source>
        <dbReference type="SAM" id="MobiDB-lite"/>
    </source>
</evidence>
<evidence type="ECO:0000313" key="2">
    <source>
        <dbReference type="EMBL" id="KZV94179.1"/>
    </source>
</evidence>
<feature type="compositionally biased region" description="Basic and acidic residues" evidence="1">
    <location>
        <begin position="42"/>
        <end position="52"/>
    </location>
</feature>
<feature type="region of interest" description="Disordered" evidence="1">
    <location>
        <begin position="39"/>
        <end position="61"/>
    </location>
</feature>
<dbReference type="EMBL" id="KV425977">
    <property type="protein sequence ID" value="KZV94179.1"/>
    <property type="molecule type" value="Genomic_DNA"/>
</dbReference>
<dbReference type="AlphaFoldDB" id="A0A166AQG9"/>
<proteinExistence type="predicted"/>